<dbReference type="PROSITE" id="PS50110">
    <property type="entry name" value="RESPONSE_REGULATORY"/>
    <property type="match status" value="1"/>
</dbReference>
<dbReference type="PANTHER" id="PTHR32071">
    <property type="entry name" value="TRANSCRIPTIONAL REGULATORY PROTEIN"/>
    <property type="match status" value="1"/>
</dbReference>
<dbReference type="GO" id="GO:0000160">
    <property type="term" value="P:phosphorelay signal transduction system"/>
    <property type="evidence" value="ECO:0007669"/>
    <property type="project" value="InterPro"/>
</dbReference>
<dbReference type="FunFam" id="3.40.50.2300:FF:000018">
    <property type="entry name" value="DNA-binding transcriptional regulator NtrC"/>
    <property type="match status" value="1"/>
</dbReference>
<feature type="domain" description="Response regulatory" evidence="8">
    <location>
        <begin position="3"/>
        <end position="117"/>
    </location>
</feature>
<protein>
    <submittedName>
        <fullName evidence="9">Response regulator of zinc sigma-54-dependent two-component system</fullName>
    </submittedName>
</protein>
<dbReference type="Pfam" id="PF00158">
    <property type="entry name" value="Sigma54_activat"/>
    <property type="match status" value="1"/>
</dbReference>
<dbReference type="GO" id="GO:0043565">
    <property type="term" value="F:sequence-specific DNA binding"/>
    <property type="evidence" value="ECO:0007669"/>
    <property type="project" value="InterPro"/>
</dbReference>
<dbReference type="InterPro" id="IPR001789">
    <property type="entry name" value="Sig_transdc_resp-reg_receiver"/>
</dbReference>
<dbReference type="Gene3D" id="3.40.50.2300">
    <property type="match status" value="1"/>
</dbReference>
<dbReference type="InterPro" id="IPR025943">
    <property type="entry name" value="Sigma_54_int_dom_ATP-bd_2"/>
</dbReference>
<dbReference type="InterPro" id="IPR025662">
    <property type="entry name" value="Sigma_54_int_dom_ATP-bd_1"/>
</dbReference>
<evidence type="ECO:0000256" key="2">
    <source>
        <dbReference type="ARBA" id="ARBA00022741"/>
    </source>
</evidence>
<evidence type="ECO:0000259" key="8">
    <source>
        <dbReference type="PROSITE" id="PS50110"/>
    </source>
</evidence>
<reference evidence="9" key="1">
    <citation type="journal article" date="2015" name="Proc. Natl. Acad. Sci. U.S.A.">
        <title>Networks of energetic and metabolic interactions define dynamics in microbial communities.</title>
        <authorList>
            <person name="Embree M."/>
            <person name="Liu J.K."/>
            <person name="Al-Bassam M.M."/>
            <person name="Zengler K."/>
        </authorList>
    </citation>
    <scope>NUCLEOTIDE SEQUENCE</scope>
</reference>
<dbReference type="EMBL" id="LNQE01001056">
    <property type="protein sequence ID" value="KUG21505.1"/>
    <property type="molecule type" value="Genomic_DNA"/>
</dbReference>
<dbReference type="Gene3D" id="3.40.50.300">
    <property type="entry name" value="P-loop containing nucleotide triphosphate hydrolases"/>
    <property type="match status" value="1"/>
</dbReference>
<dbReference type="SMART" id="SM00382">
    <property type="entry name" value="AAA"/>
    <property type="match status" value="1"/>
</dbReference>
<dbReference type="PROSITE" id="PS00688">
    <property type="entry name" value="SIGMA54_INTERACT_3"/>
    <property type="match status" value="1"/>
</dbReference>
<dbReference type="SMART" id="SM00448">
    <property type="entry name" value="REC"/>
    <property type="match status" value="1"/>
</dbReference>
<evidence type="ECO:0000256" key="4">
    <source>
        <dbReference type="ARBA" id="ARBA00023015"/>
    </source>
</evidence>
<accession>A0A0W8FL90</accession>
<proteinExistence type="predicted"/>
<dbReference type="InterPro" id="IPR009057">
    <property type="entry name" value="Homeodomain-like_sf"/>
</dbReference>
<dbReference type="Pfam" id="PF02954">
    <property type="entry name" value="HTH_8"/>
    <property type="match status" value="1"/>
</dbReference>
<evidence type="ECO:0000259" key="7">
    <source>
        <dbReference type="PROSITE" id="PS50045"/>
    </source>
</evidence>
<evidence type="ECO:0000256" key="1">
    <source>
        <dbReference type="ARBA" id="ARBA00022553"/>
    </source>
</evidence>
<dbReference type="Gene3D" id="1.10.10.60">
    <property type="entry name" value="Homeodomain-like"/>
    <property type="match status" value="1"/>
</dbReference>
<dbReference type="SUPFAM" id="SSF52540">
    <property type="entry name" value="P-loop containing nucleoside triphosphate hydrolases"/>
    <property type="match status" value="1"/>
</dbReference>
<dbReference type="CDD" id="cd00009">
    <property type="entry name" value="AAA"/>
    <property type="match status" value="1"/>
</dbReference>
<keyword evidence="2" id="KW-0547">Nucleotide-binding</keyword>
<dbReference type="PROSITE" id="PS00676">
    <property type="entry name" value="SIGMA54_INTERACT_2"/>
    <property type="match status" value="1"/>
</dbReference>
<name>A0A0W8FL90_9ZZZZ</name>
<evidence type="ECO:0000256" key="3">
    <source>
        <dbReference type="ARBA" id="ARBA00022840"/>
    </source>
</evidence>
<sequence length="454" mass="51401">MGKILIVDDELNMRLVLSTMLKKEGFDISSASNGREALQILQSNNIDVVITDLKMPDIDGMELLTVISERYPEIPVIMITAHGTIATAVEALKKGAFDYITKPFDLDDLKNIISKAIKTRALKESELSLPPAEIERIGIIGVSPKTLEIFDAIKRVASTTTTVMITGETGTGKELVAEAIHRNSPRKNNPLIKLNCAAIAATLMESELFGYEKGAYTGAAITKPGKFELAHKGTLFLDEVAEIPREMQVKLLRVIQEQEFERVGGLRTIKVDVRIIAATNQNLSRQVQTGSFREDLYYRLNVFPIDIPPLRARKEDILPLVDYFLEKFNRKLERSVKMDDEVREMLLRYEWPGNIRELENLIERMMLLAKNSRITLGEIPDEFKTAIDKIAAVPTDDSKKPFKEYMRDQVENVEKQMIIKCLEETGWNVTNAAKKIGFSRKGLQLKMIKYNLRK</sequence>
<dbReference type="SUPFAM" id="SSF46689">
    <property type="entry name" value="Homeodomain-like"/>
    <property type="match status" value="1"/>
</dbReference>
<dbReference type="Pfam" id="PF25601">
    <property type="entry name" value="AAA_lid_14"/>
    <property type="match status" value="1"/>
</dbReference>
<dbReference type="InterPro" id="IPR025944">
    <property type="entry name" value="Sigma_54_int_dom_CS"/>
</dbReference>
<dbReference type="InterPro" id="IPR002197">
    <property type="entry name" value="HTH_Fis"/>
</dbReference>
<keyword evidence="1" id="KW-0597">Phosphoprotein</keyword>
<dbReference type="FunFam" id="3.40.50.300:FF:000006">
    <property type="entry name" value="DNA-binding transcriptional regulator NtrC"/>
    <property type="match status" value="1"/>
</dbReference>
<dbReference type="InterPro" id="IPR003593">
    <property type="entry name" value="AAA+_ATPase"/>
</dbReference>
<keyword evidence="3" id="KW-0067">ATP-binding</keyword>
<dbReference type="AlphaFoldDB" id="A0A0W8FL90"/>
<keyword evidence="5" id="KW-0238">DNA-binding</keyword>
<dbReference type="SUPFAM" id="SSF52172">
    <property type="entry name" value="CheY-like"/>
    <property type="match status" value="1"/>
</dbReference>
<evidence type="ECO:0000256" key="6">
    <source>
        <dbReference type="ARBA" id="ARBA00023163"/>
    </source>
</evidence>
<dbReference type="PANTHER" id="PTHR32071:SF57">
    <property type="entry name" value="C4-DICARBOXYLATE TRANSPORT TRANSCRIPTIONAL REGULATORY PROTEIN DCTD"/>
    <property type="match status" value="1"/>
</dbReference>
<keyword evidence="4" id="KW-0805">Transcription regulation</keyword>
<dbReference type="Pfam" id="PF00072">
    <property type="entry name" value="Response_reg"/>
    <property type="match status" value="1"/>
</dbReference>
<dbReference type="InterPro" id="IPR002078">
    <property type="entry name" value="Sigma_54_int"/>
</dbReference>
<dbReference type="GO" id="GO:0006355">
    <property type="term" value="P:regulation of DNA-templated transcription"/>
    <property type="evidence" value="ECO:0007669"/>
    <property type="project" value="InterPro"/>
</dbReference>
<organism evidence="9">
    <name type="scientific">hydrocarbon metagenome</name>
    <dbReference type="NCBI Taxonomy" id="938273"/>
    <lineage>
        <taxon>unclassified sequences</taxon>
        <taxon>metagenomes</taxon>
        <taxon>ecological metagenomes</taxon>
    </lineage>
</organism>
<dbReference type="PROSITE" id="PS00675">
    <property type="entry name" value="SIGMA54_INTERACT_1"/>
    <property type="match status" value="1"/>
</dbReference>
<gene>
    <name evidence="9" type="ORF">ASZ90_008725</name>
</gene>
<dbReference type="Gene3D" id="1.10.8.60">
    <property type="match status" value="1"/>
</dbReference>
<dbReference type="InterPro" id="IPR011006">
    <property type="entry name" value="CheY-like_superfamily"/>
</dbReference>
<dbReference type="InterPro" id="IPR027417">
    <property type="entry name" value="P-loop_NTPase"/>
</dbReference>
<dbReference type="GO" id="GO:0005524">
    <property type="term" value="F:ATP binding"/>
    <property type="evidence" value="ECO:0007669"/>
    <property type="project" value="UniProtKB-KW"/>
</dbReference>
<evidence type="ECO:0000256" key="5">
    <source>
        <dbReference type="ARBA" id="ARBA00023125"/>
    </source>
</evidence>
<dbReference type="InterPro" id="IPR058031">
    <property type="entry name" value="AAA_lid_NorR"/>
</dbReference>
<dbReference type="PROSITE" id="PS50045">
    <property type="entry name" value="SIGMA54_INTERACT_4"/>
    <property type="match status" value="1"/>
</dbReference>
<keyword evidence="6" id="KW-0804">Transcription</keyword>
<comment type="caution">
    <text evidence="9">The sequence shown here is derived from an EMBL/GenBank/DDBJ whole genome shotgun (WGS) entry which is preliminary data.</text>
</comment>
<evidence type="ECO:0000313" key="9">
    <source>
        <dbReference type="EMBL" id="KUG21505.1"/>
    </source>
</evidence>
<dbReference type="PRINTS" id="PR01590">
    <property type="entry name" value="HTHFIS"/>
</dbReference>
<feature type="domain" description="Sigma-54 factor interaction" evidence="7">
    <location>
        <begin position="139"/>
        <end position="367"/>
    </location>
</feature>